<protein>
    <recommendedName>
        <fullName evidence="3">HD domain-containing protein</fullName>
    </recommendedName>
</protein>
<dbReference type="Gene3D" id="1.10.3210.10">
    <property type="entry name" value="Hypothetical protein af1432"/>
    <property type="match status" value="1"/>
</dbReference>
<gene>
    <name evidence="1" type="ORF">EV191_101880</name>
</gene>
<dbReference type="SUPFAM" id="SSF109604">
    <property type="entry name" value="HD-domain/PDEase-like"/>
    <property type="match status" value="1"/>
</dbReference>
<organism evidence="1 2">
    <name type="scientific">Tamaricihabitans halophyticus</name>
    <dbReference type="NCBI Taxonomy" id="1262583"/>
    <lineage>
        <taxon>Bacteria</taxon>
        <taxon>Bacillati</taxon>
        <taxon>Actinomycetota</taxon>
        <taxon>Actinomycetes</taxon>
        <taxon>Pseudonocardiales</taxon>
        <taxon>Pseudonocardiaceae</taxon>
        <taxon>Tamaricihabitans</taxon>
    </lineage>
</organism>
<comment type="caution">
    <text evidence="1">The sequence shown here is derived from an EMBL/GenBank/DDBJ whole genome shotgun (WGS) entry which is preliminary data.</text>
</comment>
<dbReference type="EMBL" id="SLXQ01000001">
    <property type="protein sequence ID" value="TCP56931.1"/>
    <property type="molecule type" value="Genomic_DNA"/>
</dbReference>
<dbReference type="AlphaFoldDB" id="A0A4R2RB44"/>
<accession>A0A4R2RB44</accession>
<name>A0A4R2RB44_9PSEU</name>
<reference evidence="1 2" key="1">
    <citation type="submission" date="2019-03" db="EMBL/GenBank/DDBJ databases">
        <title>Genomic Encyclopedia of Type Strains, Phase IV (KMG-IV): sequencing the most valuable type-strain genomes for metagenomic binning, comparative biology and taxonomic classification.</title>
        <authorList>
            <person name="Goeker M."/>
        </authorList>
    </citation>
    <scope>NUCLEOTIDE SEQUENCE [LARGE SCALE GENOMIC DNA]</scope>
    <source>
        <strain evidence="1 2">DSM 45765</strain>
    </source>
</reference>
<proteinExistence type="predicted"/>
<evidence type="ECO:0000313" key="2">
    <source>
        <dbReference type="Proteomes" id="UP000294911"/>
    </source>
</evidence>
<keyword evidence="2" id="KW-1185">Reference proteome</keyword>
<evidence type="ECO:0000313" key="1">
    <source>
        <dbReference type="EMBL" id="TCP56931.1"/>
    </source>
</evidence>
<sequence>MHGRDNVLAVPTAMVAQPALLDIERRVQELCLRYAEQLPFHGWHHVRFVRDKAVDFAEQNGANVSVVTAAALLHDVNYLVRKNSPAAAGTDLRLGVLAEVGVPAETADWIDRIIGEAEMRNRHRDISLEAQALSDADTLYKALPITPVLLAHRYLEENGVSLPELAQKILSEQQGVQEAGYYFYNAEAAARYTQWARANLRLWQCIAESLDDPSVLELVAALEPVAEGAAAG</sequence>
<evidence type="ECO:0008006" key="3">
    <source>
        <dbReference type="Google" id="ProtNLM"/>
    </source>
</evidence>
<dbReference type="Proteomes" id="UP000294911">
    <property type="component" value="Unassembled WGS sequence"/>
</dbReference>